<dbReference type="AlphaFoldDB" id="M3GBX3"/>
<dbReference type="Proteomes" id="UP000011770">
    <property type="component" value="Unassembled WGS sequence"/>
</dbReference>
<organism evidence="1 2">
    <name type="scientific">Leptospira weilii serovar Topaz str. LT2116</name>
    <dbReference type="NCBI Taxonomy" id="1088540"/>
    <lineage>
        <taxon>Bacteria</taxon>
        <taxon>Pseudomonadati</taxon>
        <taxon>Spirochaetota</taxon>
        <taxon>Spirochaetia</taxon>
        <taxon>Leptospirales</taxon>
        <taxon>Leptospiraceae</taxon>
        <taxon>Leptospira</taxon>
    </lineage>
</organism>
<proteinExistence type="predicted"/>
<comment type="caution">
    <text evidence="1">The sequence shown here is derived from an EMBL/GenBank/DDBJ whole genome shotgun (WGS) entry which is preliminary data.</text>
</comment>
<accession>M3GBX3</accession>
<evidence type="ECO:0000313" key="1">
    <source>
        <dbReference type="EMBL" id="EMF83439.1"/>
    </source>
</evidence>
<name>M3GBX3_9LEPT</name>
<reference evidence="1 2" key="1">
    <citation type="submission" date="2013-01" db="EMBL/GenBank/DDBJ databases">
        <authorList>
            <person name="Harkins D.M."/>
            <person name="Durkin A.S."/>
            <person name="Brinkac L.M."/>
            <person name="Haft D.H."/>
            <person name="Selengut J.D."/>
            <person name="Sanka R."/>
            <person name="DePew J."/>
            <person name="Purushe J."/>
            <person name="Tulsiani S.M."/>
            <person name="Graham G.C."/>
            <person name="Burns M.-A."/>
            <person name="Dohnt M.F."/>
            <person name="Smythe L.D."/>
            <person name="McKay D.B."/>
            <person name="Craig S.B."/>
            <person name="Vinetz J.M."/>
            <person name="Sutton G.G."/>
            <person name="Nierman W.C."/>
            <person name="Fouts D.E."/>
        </authorList>
    </citation>
    <scope>NUCLEOTIDE SEQUENCE [LARGE SCALE GENOMIC DNA]</scope>
    <source>
        <strain evidence="1 2">LT2116</strain>
    </source>
</reference>
<sequence length="69" mass="8336">MPTTHRIEIFFLLFYFRSFKRKFCNFKGSAFCRVLPIKFKISNHKEFFRFMNAVYVLNVSRSLCGDLQV</sequence>
<protein>
    <submittedName>
        <fullName evidence="1">Uncharacterized protein</fullName>
    </submittedName>
</protein>
<gene>
    <name evidence="1" type="ORF">LEP1GSC188_1950</name>
</gene>
<evidence type="ECO:0000313" key="2">
    <source>
        <dbReference type="Proteomes" id="UP000011770"/>
    </source>
</evidence>
<dbReference type="EMBL" id="AHOR02000013">
    <property type="protein sequence ID" value="EMF83439.1"/>
    <property type="molecule type" value="Genomic_DNA"/>
</dbReference>